<dbReference type="OrthoDB" id="47007at2759"/>
<dbReference type="PRINTS" id="PR00081">
    <property type="entry name" value="GDHRDH"/>
</dbReference>
<proteinExistence type="predicted"/>
<dbReference type="PANTHER" id="PTHR43975:SF2">
    <property type="entry name" value="EG:BACR7A4.14 PROTEIN-RELATED"/>
    <property type="match status" value="1"/>
</dbReference>
<reference evidence="1" key="1">
    <citation type="submission" date="2021-12" db="EMBL/GenBank/DDBJ databases">
        <authorList>
            <person name="King R."/>
        </authorList>
    </citation>
    <scope>NUCLEOTIDE SEQUENCE</scope>
</reference>
<organism evidence="1 2">
    <name type="scientific">Chrysodeixis includens</name>
    <name type="common">Soybean looper</name>
    <name type="synonym">Pseudoplusia includens</name>
    <dbReference type="NCBI Taxonomy" id="689277"/>
    <lineage>
        <taxon>Eukaryota</taxon>
        <taxon>Metazoa</taxon>
        <taxon>Ecdysozoa</taxon>
        <taxon>Arthropoda</taxon>
        <taxon>Hexapoda</taxon>
        <taxon>Insecta</taxon>
        <taxon>Pterygota</taxon>
        <taxon>Neoptera</taxon>
        <taxon>Endopterygota</taxon>
        <taxon>Lepidoptera</taxon>
        <taxon>Glossata</taxon>
        <taxon>Ditrysia</taxon>
        <taxon>Noctuoidea</taxon>
        <taxon>Noctuidae</taxon>
        <taxon>Plusiinae</taxon>
        <taxon>Chrysodeixis</taxon>
    </lineage>
</organism>
<evidence type="ECO:0000313" key="2">
    <source>
        <dbReference type="Proteomes" id="UP001154114"/>
    </source>
</evidence>
<dbReference type="EMBL" id="LR824018">
    <property type="protein sequence ID" value="CAH0586895.1"/>
    <property type="molecule type" value="Genomic_DNA"/>
</dbReference>
<dbReference type="InterPro" id="IPR002347">
    <property type="entry name" value="SDR_fam"/>
</dbReference>
<dbReference type="Proteomes" id="UP001154114">
    <property type="component" value="Chromosome 15"/>
</dbReference>
<accession>A0A9P0BPH2</accession>
<dbReference type="PRINTS" id="PR00080">
    <property type="entry name" value="SDRFAMILY"/>
</dbReference>
<dbReference type="Pfam" id="PF13561">
    <property type="entry name" value="adh_short_C2"/>
    <property type="match status" value="1"/>
</dbReference>
<dbReference type="PANTHER" id="PTHR43975">
    <property type="entry name" value="ZGC:101858"/>
    <property type="match status" value="1"/>
</dbReference>
<dbReference type="SUPFAM" id="SSF51735">
    <property type="entry name" value="NAD(P)-binding Rossmann-fold domains"/>
    <property type="match status" value="1"/>
</dbReference>
<gene>
    <name evidence="1" type="ORF">CINC_LOCUS3390</name>
</gene>
<sequence>MSFINKVVLVTGANSAIGEAVCLHFAKFSARLSLVAKDPVKLKQVAAECEKISRLKVLTIASDLSTHEEAQKAIDSTKHEFGRLDIIINCTGIYKHVNILDADLIKVFDDVLTANLRSVVSVINCAAPMLTESKGSIINISTCVYGALNSVPYNTFVGALNHLTASVALDLAPTGIRVNSISPGVKSNTLDAVSDQGESEAFSFADNTPLGKNVKSEDVVELVVYLASDKARSMTGGNYPVDAGLTFYGVA</sequence>
<keyword evidence="2" id="KW-1185">Reference proteome</keyword>
<dbReference type="Gene3D" id="3.40.50.720">
    <property type="entry name" value="NAD(P)-binding Rossmann-like Domain"/>
    <property type="match status" value="1"/>
</dbReference>
<evidence type="ECO:0000313" key="1">
    <source>
        <dbReference type="EMBL" id="CAH0586895.1"/>
    </source>
</evidence>
<dbReference type="AlphaFoldDB" id="A0A9P0BPH2"/>
<dbReference type="InterPro" id="IPR036291">
    <property type="entry name" value="NAD(P)-bd_dom_sf"/>
</dbReference>
<name>A0A9P0BPH2_CHRIL</name>
<protein>
    <submittedName>
        <fullName evidence="1">Uncharacterized protein</fullName>
    </submittedName>
</protein>